<dbReference type="InterPro" id="IPR029030">
    <property type="entry name" value="Caspase-like_dom_sf"/>
</dbReference>
<gene>
    <name evidence="3" type="ORF">LX64_00213</name>
</gene>
<organism evidence="3 4">
    <name type="scientific">Chitinophaga skermanii</name>
    <dbReference type="NCBI Taxonomy" id="331697"/>
    <lineage>
        <taxon>Bacteria</taxon>
        <taxon>Pseudomonadati</taxon>
        <taxon>Bacteroidota</taxon>
        <taxon>Chitinophagia</taxon>
        <taxon>Chitinophagales</taxon>
        <taxon>Chitinophagaceae</taxon>
        <taxon>Chitinophaga</taxon>
    </lineage>
</organism>
<dbReference type="InterPro" id="IPR029031">
    <property type="entry name" value="Gingipain_N_sf"/>
</dbReference>
<sequence length="1133" mass="125712">MLFLNVDLYAMKTPVAAFYFVLYCCLFFLAPGKTYGTSPLTNTLQDTSVLQNGNWYQVKSKNPGIYKLDARFLQQLGINWVGQPSKGLRMFGIPSGMLPEANAAKLTKGMQEMQIWIEDGGDGIFNEQDYYLFYSPGAHKVAYNSITKQLEHQFNLYTDSLSFLICTHAGNTSEVKQQAVQPAATRTTTTGDYYIFHENDALNLLQSGKSWYGEVCSNEVGVGLNRTISLALPNGGLQNAQLSVKMAARDFSNTVANITVGGQAFPLYFPAVTGNILDAYAQDQLLTGYFQQILTSGDVKIAFQPGANSGKAWLDFVALSGRASLELPTSGQFEFWDKATSSTEYRVKASEATMMWDISNPLQPLQLNTTNTGGITSARVSQDNNYHFVAFEPGKALTPIAIGAVANRNLLQLSPQYLIVTHPGFVQAAERLASFRSPEWSTAVVTTTEIYNEMAAGNPDPSAIRDYIRYLAQRDLRFVLFLGDASYDYKNRVKANTNFVPSWQSAASLDPLNAYVSDDFFGYLEAGEDVNNPAQVNTLDVSIGRLPVQTVAEANAVVAKIMQYNTNSTFGDWRKRMVFVADDEDNNLHVNDAEKLASQVAQSTFPFDIKKIYLDAYPQTQTGGVARYPQAREAIDQNLFKGALVLNYTGHGSFSRLADENVLDEMSVENWQNENKLPFVIAATCDVAPFDNPAVFSLGEKLLLRSKGGAIAVMATVRPVYANANYEMNADYLQQVFSIEGLTLGEAARFAKNKTYAYNRNVVNNRKFHLLGDPAMRLAFPQLGIATDSLSADTVHALGQYRVKGTVITPAGQKARDFNGKVMMRVMDKPNWQQTRANDQSSLVLKYPVNDQILFKGESEVRNGEFQFTFIMPKDINYTLGNGSIDYYAYSKTEDAAGAFHQLQIGDKIANTPSADTSGPQISAWLNTKFFRQNDITSSDPLLLIDLFDEHGINTTGKNIGHDITAWLDDSTRYFVLNDYFNATLNSYQRGSIEFPIQGIAAGAHELTIKAWDTYNNSSVYRLRFRVPGQQTLQVESVVNFPNPFNEQTRFIFTHNQGSGELAVSVQIFNTAGQSVRNIKNTINVQNERFQSILWDGKADSGVKVNPGIYFYKLTIRDKESSVKHLGGKLLVL</sequence>
<dbReference type="NCBIfam" id="TIGR04183">
    <property type="entry name" value="Por_Secre_tail"/>
    <property type="match status" value="1"/>
</dbReference>
<evidence type="ECO:0000259" key="2">
    <source>
        <dbReference type="Pfam" id="PF01364"/>
    </source>
</evidence>
<dbReference type="EMBL" id="QLLL01000001">
    <property type="protein sequence ID" value="RAJ10608.1"/>
    <property type="molecule type" value="Genomic_DNA"/>
</dbReference>
<dbReference type="Proteomes" id="UP000249547">
    <property type="component" value="Unassembled WGS sequence"/>
</dbReference>
<dbReference type="GO" id="GO:0008234">
    <property type="term" value="F:cysteine-type peptidase activity"/>
    <property type="evidence" value="ECO:0007669"/>
    <property type="project" value="InterPro"/>
</dbReference>
<feature type="domain" description="Gingipain" evidence="2">
    <location>
        <begin position="417"/>
        <end position="778"/>
    </location>
</feature>
<dbReference type="Gene3D" id="2.60.40.4070">
    <property type="match status" value="1"/>
</dbReference>
<dbReference type="InterPro" id="IPR026444">
    <property type="entry name" value="Secre_tail"/>
</dbReference>
<evidence type="ECO:0000256" key="1">
    <source>
        <dbReference type="ARBA" id="ARBA00022729"/>
    </source>
</evidence>
<evidence type="ECO:0000313" key="4">
    <source>
        <dbReference type="Proteomes" id="UP000249547"/>
    </source>
</evidence>
<dbReference type="AlphaFoldDB" id="A0A327R3H3"/>
<dbReference type="Pfam" id="PF01364">
    <property type="entry name" value="Peptidase_C25"/>
    <property type="match status" value="1"/>
</dbReference>
<proteinExistence type="predicted"/>
<dbReference type="CDD" id="cd02258">
    <property type="entry name" value="Peptidase_C25_N"/>
    <property type="match status" value="1"/>
</dbReference>
<keyword evidence="4" id="KW-1185">Reference proteome</keyword>
<reference evidence="3 4" key="1">
    <citation type="submission" date="2018-06" db="EMBL/GenBank/DDBJ databases">
        <title>Genomic Encyclopedia of Archaeal and Bacterial Type Strains, Phase II (KMG-II): from individual species to whole genera.</title>
        <authorList>
            <person name="Goeker M."/>
        </authorList>
    </citation>
    <scope>NUCLEOTIDE SEQUENCE [LARGE SCALE GENOMIC DNA]</scope>
    <source>
        <strain evidence="3 4">DSM 23857</strain>
    </source>
</reference>
<dbReference type="GO" id="GO:0006508">
    <property type="term" value="P:proteolysis"/>
    <property type="evidence" value="ECO:0007669"/>
    <property type="project" value="InterPro"/>
</dbReference>
<name>A0A327R3H3_9BACT</name>
<accession>A0A327R3H3</accession>
<evidence type="ECO:0000313" key="3">
    <source>
        <dbReference type="EMBL" id="RAJ10608.1"/>
    </source>
</evidence>
<dbReference type="InterPro" id="IPR001769">
    <property type="entry name" value="Gingipain"/>
</dbReference>
<dbReference type="Gene3D" id="3.40.50.1460">
    <property type="match status" value="1"/>
</dbReference>
<dbReference type="NCBIfam" id="NF033707">
    <property type="entry name" value="T9SS_sortase"/>
    <property type="match status" value="1"/>
</dbReference>
<dbReference type="Gene3D" id="3.40.50.10390">
    <property type="entry name" value="Gingipain r, domain 1"/>
    <property type="match status" value="1"/>
</dbReference>
<dbReference type="SUPFAM" id="SSF52129">
    <property type="entry name" value="Caspase-like"/>
    <property type="match status" value="1"/>
</dbReference>
<keyword evidence="1" id="KW-0732">Signal</keyword>
<comment type="caution">
    <text evidence="3">The sequence shown here is derived from an EMBL/GenBank/DDBJ whole genome shotgun (WGS) entry which is preliminary data.</text>
</comment>
<protein>
    <submittedName>
        <fullName evidence="3">Putative secreted protein (Por secretion system target)</fullName>
    </submittedName>
</protein>